<evidence type="ECO:0000313" key="12">
    <source>
        <dbReference type="Proteomes" id="UP000598467"/>
    </source>
</evidence>
<dbReference type="SUPFAM" id="SSF109998">
    <property type="entry name" value="Triger factor/SurA peptide-binding domain-like"/>
    <property type="match status" value="1"/>
</dbReference>
<name>A0A926SAH2_9HYPH</name>
<dbReference type="Pfam" id="PF13616">
    <property type="entry name" value="Rotamase_3"/>
    <property type="match status" value="1"/>
</dbReference>
<dbReference type="PROSITE" id="PS01096">
    <property type="entry name" value="PPIC_PPIASE_1"/>
    <property type="match status" value="1"/>
</dbReference>
<dbReference type="InterPro" id="IPR023058">
    <property type="entry name" value="PPIase_PpiC_CS"/>
</dbReference>
<dbReference type="PANTHER" id="PTHR47245">
    <property type="entry name" value="PEPTIDYLPROLYL ISOMERASE"/>
    <property type="match status" value="1"/>
</dbReference>
<proteinExistence type="inferred from homology"/>
<keyword evidence="8 11" id="KW-0413">Isomerase</keyword>
<feature type="domain" description="PpiC" evidence="10">
    <location>
        <begin position="135"/>
        <end position="225"/>
    </location>
</feature>
<evidence type="ECO:0000259" key="10">
    <source>
        <dbReference type="PROSITE" id="PS50198"/>
    </source>
</evidence>
<evidence type="ECO:0000256" key="7">
    <source>
        <dbReference type="ARBA" id="ARBA00031484"/>
    </source>
</evidence>
<accession>A0A926SAH2</accession>
<dbReference type="PANTHER" id="PTHR47245:SF2">
    <property type="entry name" value="PEPTIDYL-PROLYL CIS-TRANS ISOMERASE HP_0175-RELATED"/>
    <property type="match status" value="1"/>
</dbReference>
<comment type="catalytic activity">
    <reaction evidence="1">
        <text>[protein]-peptidylproline (omega=180) = [protein]-peptidylproline (omega=0)</text>
        <dbReference type="Rhea" id="RHEA:16237"/>
        <dbReference type="Rhea" id="RHEA-COMP:10747"/>
        <dbReference type="Rhea" id="RHEA-COMP:10748"/>
        <dbReference type="ChEBI" id="CHEBI:83833"/>
        <dbReference type="ChEBI" id="CHEBI:83834"/>
        <dbReference type="EC" id="5.2.1.8"/>
    </reaction>
</comment>
<dbReference type="PROSITE" id="PS50198">
    <property type="entry name" value="PPIC_PPIASE_2"/>
    <property type="match status" value="1"/>
</dbReference>
<evidence type="ECO:0000256" key="8">
    <source>
        <dbReference type="PROSITE-ProRule" id="PRU00278"/>
    </source>
</evidence>
<gene>
    <name evidence="11" type="ORF">HK439_23105</name>
</gene>
<evidence type="ECO:0000256" key="9">
    <source>
        <dbReference type="SAM" id="SignalP"/>
    </source>
</evidence>
<evidence type="ECO:0000256" key="4">
    <source>
        <dbReference type="ARBA" id="ARBA00018370"/>
    </source>
</evidence>
<feature type="chain" id="PRO_5036882285" description="Parvulin-like PPIase" evidence="9">
    <location>
        <begin position="25"/>
        <end position="277"/>
    </location>
</feature>
<dbReference type="AlphaFoldDB" id="A0A926SAH2"/>
<evidence type="ECO:0000256" key="3">
    <source>
        <dbReference type="ARBA" id="ARBA00013194"/>
    </source>
</evidence>
<feature type="signal peptide" evidence="9">
    <location>
        <begin position="1"/>
        <end position="24"/>
    </location>
</feature>
<comment type="similarity">
    <text evidence="2">Belongs to the PpiC/parvulin rotamase family.</text>
</comment>
<dbReference type="InterPro" id="IPR050245">
    <property type="entry name" value="PrsA_foldase"/>
</dbReference>
<evidence type="ECO:0000313" key="11">
    <source>
        <dbReference type="EMBL" id="MBD1549159.1"/>
    </source>
</evidence>
<reference evidence="11" key="1">
    <citation type="submission" date="2020-05" db="EMBL/GenBank/DDBJ databases">
        <title>Identification of trans-AT polyketide cluster in two marine bacteria, producers of a novel glutaramide-containing polyketide sesbanimide D and analogs.</title>
        <authorList>
            <person name="Kacar D."/>
            <person name="Rodriguez P."/>
            <person name="Canedo L."/>
            <person name="Gonzalez E."/>
            <person name="Galan B."/>
            <person name="De La Calle F."/>
            <person name="Garcia J.L."/>
        </authorList>
    </citation>
    <scope>NUCLEOTIDE SEQUENCE</scope>
    <source>
        <strain evidence="11">PHM038</strain>
    </source>
</reference>
<dbReference type="InterPro" id="IPR000297">
    <property type="entry name" value="PPIase_PpiC"/>
</dbReference>
<dbReference type="EMBL" id="JABFCZ010000031">
    <property type="protein sequence ID" value="MBD1549159.1"/>
    <property type="molecule type" value="Genomic_DNA"/>
</dbReference>
<dbReference type="Proteomes" id="UP000598467">
    <property type="component" value="Unassembled WGS sequence"/>
</dbReference>
<evidence type="ECO:0000256" key="2">
    <source>
        <dbReference type="ARBA" id="ARBA00007656"/>
    </source>
</evidence>
<sequence length="277" mass="30724">MRRSARSLLVPVIALTLGSTAVRAAEPGDVVAKVGDAEITEADLAFAAQDIGNDLQKFPPTQWRSILLDVLVDMELFAQAAKKDGLDQSDDVKRQMNFLTLKVLRNAYLKDKIDSEISADDLKAAYEKKYADFKGEEISARHILVKDKAEAEAIIKQLEDGADFAELAKEKSTGPSGPNGGDLGYFAKGQMVPDFEKAAFALEKGSFTKEPVQTQFGWHVIKVEDKRPQEKPKFEDVAAKLRQELIRARYDKVMEELKAETPVEILDPTLAKQQEAK</sequence>
<keyword evidence="9" id="KW-0732">Signal</keyword>
<organism evidence="11 12">
    <name type="scientific">Roseibium aggregatum</name>
    <dbReference type="NCBI Taxonomy" id="187304"/>
    <lineage>
        <taxon>Bacteria</taxon>
        <taxon>Pseudomonadati</taxon>
        <taxon>Pseudomonadota</taxon>
        <taxon>Alphaproteobacteria</taxon>
        <taxon>Hyphomicrobiales</taxon>
        <taxon>Stappiaceae</taxon>
        <taxon>Roseibium</taxon>
    </lineage>
</organism>
<dbReference type="Gene3D" id="3.10.50.40">
    <property type="match status" value="1"/>
</dbReference>
<protein>
    <recommendedName>
        <fullName evidence="4">Parvulin-like PPIase</fullName>
        <ecNumber evidence="3">5.2.1.8</ecNumber>
    </recommendedName>
    <alternativeName>
        <fullName evidence="6">Peptidyl-prolyl cis-trans isomerase plp</fullName>
    </alternativeName>
    <alternativeName>
        <fullName evidence="7">Rotamase plp</fullName>
    </alternativeName>
</protein>
<dbReference type="SUPFAM" id="SSF54534">
    <property type="entry name" value="FKBP-like"/>
    <property type="match status" value="1"/>
</dbReference>
<dbReference type="InterPro" id="IPR046357">
    <property type="entry name" value="PPIase_dom_sf"/>
</dbReference>
<evidence type="ECO:0000256" key="5">
    <source>
        <dbReference type="ARBA" id="ARBA00023110"/>
    </source>
</evidence>
<dbReference type="GO" id="GO:0003755">
    <property type="term" value="F:peptidyl-prolyl cis-trans isomerase activity"/>
    <property type="evidence" value="ECO:0007669"/>
    <property type="project" value="UniProtKB-KW"/>
</dbReference>
<dbReference type="Gene3D" id="1.10.8.1040">
    <property type="match status" value="1"/>
</dbReference>
<evidence type="ECO:0000256" key="1">
    <source>
        <dbReference type="ARBA" id="ARBA00000971"/>
    </source>
</evidence>
<comment type="caution">
    <text evidence="11">The sequence shown here is derived from an EMBL/GenBank/DDBJ whole genome shotgun (WGS) entry which is preliminary data.</text>
</comment>
<keyword evidence="5 8" id="KW-0697">Rotamase</keyword>
<dbReference type="InterPro" id="IPR027304">
    <property type="entry name" value="Trigger_fact/SurA_dom_sf"/>
</dbReference>
<evidence type="ECO:0000256" key="6">
    <source>
        <dbReference type="ARBA" id="ARBA00030642"/>
    </source>
</evidence>
<dbReference type="EC" id="5.2.1.8" evidence="3"/>